<dbReference type="InterPro" id="IPR020084">
    <property type="entry name" value="NUDIX_hydrolase_CS"/>
</dbReference>
<reference evidence="16 17" key="1">
    <citation type="submission" date="2019-03" db="EMBL/GenBank/DDBJ databases">
        <title>Primorskyibacter sp. SS33 isolated from sediments.</title>
        <authorList>
            <person name="Xunke S."/>
        </authorList>
    </citation>
    <scope>NUCLEOTIDE SEQUENCE [LARGE SCALE GENOMIC DNA]</scope>
    <source>
        <strain evidence="16 17">SS33</strain>
    </source>
</reference>
<dbReference type="InterPro" id="IPR000086">
    <property type="entry name" value="NUDIX_hydrolase_dom"/>
</dbReference>
<dbReference type="PROSITE" id="PS51462">
    <property type="entry name" value="NUDIX"/>
    <property type="match status" value="1"/>
</dbReference>
<dbReference type="RefSeq" id="WP_133395170.1">
    <property type="nucleotide sequence ID" value="NZ_SNAA01000001.1"/>
</dbReference>
<feature type="binding site" evidence="13">
    <location>
        <position position="278"/>
    </location>
    <ligand>
        <name>Mg(2+)</name>
        <dbReference type="ChEBI" id="CHEBI:18420"/>
        <label>1</label>
    </ligand>
</feature>
<feature type="domain" description="Nudix hydrolase" evidence="15">
    <location>
        <begin position="216"/>
        <end position="356"/>
    </location>
</feature>
<dbReference type="EMBL" id="SNAA01000001">
    <property type="protein sequence ID" value="TDL84070.1"/>
    <property type="molecule type" value="Genomic_DNA"/>
</dbReference>
<evidence type="ECO:0000256" key="5">
    <source>
        <dbReference type="ARBA" id="ARBA00022723"/>
    </source>
</evidence>
<dbReference type="PANTHER" id="PTHR11839">
    <property type="entry name" value="UDP/ADP-SUGAR PYROPHOSPHATASE"/>
    <property type="match status" value="1"/>
</dbReference>
<sequence length="370" mass="39996">MTPVFLFGTLLDDALRETVAGRALNGRAAQLPGHRIERAAAGDYPVLVAGGDGAGGLLFEVDDTTLARLDFYEAGFDYVRAARQVVQDGAPVTAQVYVAATPQEPSGAGWSLSDWARDWGALTRLAAVEVMAGFGAIGGDELRFRMTTIRQRALARLRAAEAPAPRSLRSDIHRDAVEVIDARAPYVHFFSVAEIDLTHPRHDGGRSAPINRGALVSGDAVTVLPYDPATDRVLVIDQFRFAPFVRGDLYPWVLEPIAGRIDPGETAADAARREAREEARVEIGAMHRVAGYYPSPGVLTEYLESFVGIADLSDAADRLAGRADENEDIRAHVIPFARLMDLVESGEADTSPLLLSALWLERARNRGTLA</sequence>
<dbReference type="GO" id="GO:0019693">
    <property type="term" value="P:ribose phosphate metabolic process"/>
    <property type="evidence" value="ECO:0007669"/>
    <property type="project" value="TreeGrafter"/>
</dbReference>
<comment type="caution">
    <text evidence="16">The sequence shown here is derived from an EMBL/GenBank/DDBJ whole genome shotgun (WGS) entry which is preliminary data.</text>
</comment>
<proteinExistence type="inferred from homology"/>
<feature type="binding site" evidence="13">
    <location>
        <position position="274"/>
    </location>
    <ligand>
        <name>Mg(2+)</name>
        <dbReference type="ChEBI" id="CHEBI:18420"/>
        <label>1</label>
    </ligand>
</feature>
<dbReference type="EC" id="3.6.1.13" evidence="3"/>
<dbReference type="GO" id="GO:0006753">
    <property type="term" value="P:nucleoside phosphate metabolic process"/>
    <property type="evidence" value="ECO:0007669"/>
    <property type="project" value="TreeGrafter"/>
</dbReference>
<name>A0A4R6AJC1_9RHOB</name>
<comment type="cofactor">
    <cofactor evidence="1 13">
        <name>Mg(2+)</name>
        <dbReference type="ChEBI" id="CHEBI:18420"/>
    </cofactor>
</comment>
<dbReference type="OrthoDB" id="5292471at2"/>
<evidence type="ECO:0000256" key="10">
    <source>
        <dbReference type="ARBA" id="ARBA00030308"/>
    </source>
</evidence>
<evidence type="ECO:0000256" key="4">
    <source>
        <dbReference type="ARBA" id="ARBA00013297"/>
    </source>
</evidence>
<dbReference type="PROSITE" id="PS00893">
    <property type="entry name" value="NUDIX_BOX"/>
    <property type="match status" value="1"/>
</dbReference>
<dbReference type="PANTHER" id="PTHR11839:SF5">
    <property type="entry name" value="ADP-RIBOSE PYROPHOSPHATASE"/>
    <property type="match status" value="1"/>
</dbReference>
<dbReference type="SUPFAM" id="SSF110857">
    <property type="entry name" value="Gamma-glutamyl cyclotransferase-like"/>
    <property type="match status" value="1"/>
</dbReference>
<dbReference type="GO" id="GO:0005829">
    <property type="term" value="C:cytosol"/>
    <property type="evidence" value="ECO:0007669"/>
    <property type="project" value="TreeGrafter"/>
</dbReference>
<keyword evidence="17" id="KW-1185">Reference proteome</keyword>
<keyword evidence="6" id="KW-0378">Hydrolase</keyword>
<dbReference type="InterPro" id="IPR004385">
    <property type="entry name" value="NDP_pyrophosphatase"/>
</dbReference>
<dbReference type="Proteomes" id="UP000295701">
    <property type="component" value="Unassembled WGS sequence"/>
</dbReference>
<comment type="similarity">
    <text evidence="2">Belongs to the Nudix hydrolase family. NudF subfamily.</text>
</comment>
<dbReference type="InterPro" id="IPR015797">
    <property type="entry name" value="NUDIX_hydrolase-like_dom_sf"/>
</dbReference>
<comment type="function">
    <text evidence="8">Acts on ADP-mannose and ADP-glucose as well as ADP-ribose. Prevents glycogen biosynthesis. The reaction catalyzed by this enzyme is a limiting step of the gluconeogenic process.</text>
</comment>
<keyword evidence="5 13" id="KW-0479">Metal-binding</keyword>
<evidence type="ECO:0000313" key="17">
    <source>
        <dbReference type="Proteomes" id="UP000295701"/>
    </source>
</evidence>
<comment type="catalytic activity">
    <reaction evidence="12">
        <text>ADP-D-ribose + H2O = D-ribose 5-phosphate + AMP + 2 H(+)</text>
        <dbReference type="Rhea" id="RHEA:10412"/>
        <dbReference type="ChEBI" id="CHEBI:15377"/>
        <dbReference type="ChEBI" id="CHEBI:15378"/>
        <dbReference type="ChEBI" id="CHEBI:57967"/>
        <dbReference type="ChEBI" id="CHEBI:78346"/>
        <dbReference type="ChEBI" id="CHEBI:456215"/>
        <dbReference type="EC" id="3.6.1.13"/>
    </reaction>
</comment>
<dbReference type="Pfam" id="PF06094">
    <property type="entry name" value="GGACT"/>
    <property type="match status" value="1"/>
</dbReference>
<feature type="binding site" evidence="13">
    <location>
        <position position="327"/>
    </location>
    <ligand>
        <name>Mg(2+)</name>
        <dbReference type="ChEBI" id="CHEBI:18420"/>
        <label>1</label>
    </ligand>
</feature>
<evidence type="ECO:0000256" key="1">
    <source>
        <dbReference type="ARBA" id="ARBA00001946"/>
    </source>
</evidence>
<organism evidence="16 17">
    <name type="scientific">Palleronia sediminis</name>
    <dbReference type="NCBI Taxonomy" id="2547833"/>
    <lineage>
        <taxon>Bacteria</taxon>
        <taxon>Pseudomonadati</taxon>
        <taxon>Pseudomonadota</taxon>
        <taxon>Alphaproteobacteria</taxon>
        <taxon>Rhodobacterales</taxon>
        <taxon>Roseobacteraceae</taxon>
        <taxon>Palleronia</taxon>
    </lineage>
</organism>
<protein>
    <recommendedName>
        <fullName evidence="4">ADP-ribose pyrophosphatase</fullName>
        <ecNumber evidence="3">3.6.1.13</ecNumber>
    </recommendedName>
    <alternativeName>
        <fullName evidence="9">ADP-ribose diphosphatase</fullName>
    </alternativeName>
    <alternativeName>
        <fullName evidence="11">ADP-ribose phosphohydrolase</fullName>
    </alternativeName>
    <alternativeName>
        <fullName evidence="10">Adenosine diphosphoribose pyrophosphatase</fullName>
    </alternativeName>
</protein>
<evidence type="ECO:0000256" key="14">
    <source>
        <dbReference type="PIRSR" id="PIRSR604385-3"/>
    </source>
</evidence>
<evidence type="ECO:0000256" key="9">
    <source>
        <dbReference type="ARBA" id="ARBA00030162"/>
    </source>
</evidence>
<evidence type="ECO:0000259" key="15">
    <source>
        <dbReference type="PROSITE" id="PS51462"/>
    </source>
</evidence>
<evidence type="ECO:0000256" key="6">
    <source>
        <dbReference type="ARBA" id="ARBA00022801"/>
    </source>
</evidence>
<dbReference type="InterPro" id="IPR009288">
    <property type="entry name" value="AIG2-like_dom"/>
</dbReference>
<keyword evidence="7 13" id="KW-0460">Magnesium</keyword>
<gene>
    <name evidence="16" type="ORF">E2L08_00945</name>
</gene>
<dbReference type="GO" id="GO:0019144">
    <property type="term" value="F:ADP-sugar diphosphatase activity"/>
    <property type="evidence" value="ECO:0007669"/>
    <property type="project" value="TreeGrafter"/>
</dbReference>
<dbReference type="SUPFAM" id="SSF55811">
    <property type="entry name" value="Nudix"/>
    <property type="match status" value="1"/>
</dbReference>
<dbReference type="InterPro" id="IPR013024">
    <property type="entry name" value="GGCT-like"/>
</dbReference>
<dbReference type="CDD" id="cd06661">
    <property type="entry name" value="GGCT_like"/>
    <property type="match status" value="1"/>
</dbReference>
<evidence type="ECO:0000256" key="3">
    <source>
        <dbReference type="ARBA" id="ARBA00012453"/>
    </source>
</evidence>
<dbReference type="Gene3D" id="3.10.490.10">
    <property type="entry name" value="Gamma-glutamyl cyclotransferase-like"/>
    <property type="match status" value="1"/>
</dbReference>
<evidence type="ECO:0000256" key="13">
    <source>
        <dbReference type="PIRSR" id="PIRSR604385-2"/>
    </source>
</evidence>
<feature type="short sequence motif" description="Nudix box" evidence="14">
    <location>
        <begin position="259"/>
        <end position="281"/>
    </location>
</feature>
<evidence type="ECO:0000256" key="2">
    <source>
        <dbReference type="ARBA" id="ARBA00007482"/>
    </source>
</evidence>
<evidence type="ECO:0000256" key="12">
    <source>
        <dbReference type="ARBA" id="ARBA00049546"/>
    </source>
</evidence>
<dbReference type="InterPro" id="IPR036568">
    <property type="entry name" value="GGCT-like_sf"/>
</dbReference>
<dbReference type="AlphaFoldDB" id="A0A4R6AJC1"/>
<accession>A0A4R6AJC1</accession>
<dbReference type="Pfam" id="PF00293">
    <property type="entry name" value="NUDIX"/>
    <property type="match status" value="1"/>
</dbReference>
<dbReference type="GO" id="GO:0047631">
    <property type="term" value="F:ADP-ribose diphosphatase activity"/>
    <property type="evidence" value="ECO:0007669"/>
    <property type="project" value="UniProtKB-EC"/>
</dbReference>
<evidence type="ECO:0000256" key="11">
    <source>
        <dbReference type="ARBA" id="ARBA00033056"/>
    </source>
</evidence>
<evidence type="ECO:0000256" key="7">
    <source>
        <dbReference type="ARBA" id="ARBA00022842"/>
    </source>
</evidence>
<evidence type="ECO:0000313" key="16">
    <source>
        <dbReference type="EMBL" id="TDL84070.1"/>
    </source>
</evidence>
<dbReference type="GO" id="GO:0046872">
    <property type="term" value="F:metal ion binding"/>
    <property type="evidence" value="ECO:0007669"/>
    <property type="project" value="UniProtKB-KW"/>
</dbReference>
<feature type="binding site" evidence="13">
    <location>
        <position position="258"/>
    </location>
    <ligand>
        <name>Mg(2+)</name>
        <dbReference type="ChEBI" id="CHEBI:18420"/>
        <label>1</label>
    </ligand>
</feature>
<dbReference type="Gene3D" id="3.90.79.10">
    <property type="entry name" value="Nucleoside Triphosphate Pyrophosphohydrolase"/>
    <property type="match status" value="1"/>
</dbReference>
<dbReference type="NCBIfam" id="TIGR00052">
    <property type="entry name" value="nudix-type nucleoside diphosphatase, YffH/AdpP family"/>
    <property type="match status" value="1"/>
</dbReference>
<evidence type="ECO:0000256" key="8">
    <source>
        <dbReference type="ARBA" id="ARBA00025164"/>
    </source>
</evidence>